<reference evidence="2" key="1">
    <citation type="submission" date="2022-07" db="EMBL/GenBank/DDBJ databases">
        <title>Fungi with potential for degradation of polypropylene.</title>
        <authorList>
            <person name="Gostincar C."/>
        </authorList>
    </citation>
    <scope>NUCLEOTIDE SEQUENCE</scope>
    <source>
        <strain evidence="2">EXF-13287</strain>
    </source>
</reference>
<sequence>MHLPSILTTLTIAWTTATAASIPRQDPHILDFRTWGSKDCTTDNQGIWTFTLSDLEPPCKSFASFGAFNVQSLSLVDIDNHTLEVFYASDDCSTEEGKFHFPAPDGECYSPPEGTLRSFRLG</sequence>
<evidence type="ECO:0000256" key="1">
    <source>
        <dbReference type="SAM" id="SignalP"/>
    </source>
</evidence>
<comment type="caution">
    <text evidence="2">The sequence shown here is derived from an EMBL/GenBank/DDBJ whole genome shotgun (WGS) entry which is preliminary data.</text>
</comment>
<name>A0AA38RBI3_9PEZI</name>
<feature type="chain" id="PRO_5041441030" description="AA1-like domain-containing protein" evidence="1">
    <location>
        <begin position="20"/>
        <end position="122"/>
    </location>
</feature>
<keyword evidence="1" id="KW-0732">Signal</keyword>
<evidence type="ECO:0000313" key="3">
    <source>
        <dbReference type="Proteomes" id="UP001174691"/>
    </source>
</evidence>
<gene>
    <name evidence="2" type="ORF">NKR19_g6587</name>
</gene>
<protein>
    <recommendedName>
        <fullName evidence="4">AA1-like domain-containing protein</fullName>
    </recommendedName>
</protein>
<proteinExistence type="predicted"/>
<dbReference type="EMBL" id="JANBVN010000104">
    <property type="protein sequence ID" value="KAJ9144007.1"/>
    <property type="molecule type" value="Genomic_DNA"/>
</dbReference>
<organism evidence="2 3">
    <name type="scientific">Coniochaeta hoffmannii</name>
    <dbReference type="NCBI Taxonomy" id="91930"/>
    <lineage>
        <taxon>Eukaryota</taxon>
        <taxon>Fungi</taxon>
        <taxon>Dikarya</taxon>
        <taxon>Ascomycota</taxon>
        <taxon>Pezizomycotina</taxon>
        <taxon>Sordariomycetes</taxon>
        <taxon>Sordariomycetidae</taxon>
        <taxon>Coniochaetales</taxon>
        <taxon>Coniochaetaceae</taxon>
        <taxon>Coniochaeta</taxon>
    </lineage>
</organism>
<dbReference type="Proteomes" id="UP001174691">
    <property type="component" value="Unassembled WGS sequence"/>
</dbReference>
<evidence type="ECO:0000313" key="2">
    <source>
        <dbReference type="EMBL" id="KAJ9144007.1"/>
    </source>
</evidence>
<feature type="signal peptide" evidence="1">
    <location>
        <begin position="1"/>
        <end position="19"/>
    </location>
</feature>
<dbReference type="AlphaFoldDB" id="A0AA38RBI3"/>
<accession>A0AA38RBI3</accession>
<keyword evidence="3" id="KW-1185">Reference proteome</keyword>
<evidence type="ECO:0008006" key="4">
    <source>
        <dbReference type="Google" id="ProtNLM"/>
    </source>
</evidence>